<dbReference type="Pfam" id="PF14223">
    <property type="entry name" value="Retrotran_gag_2"/>
    <property type="match status" value="1"/>
</dbReference>
<feature type="compositionally biased region" description="Polar residues" evidence="1">
    <location>
        <begin position="136"/>
        <end position="146"/>
    </location>
</feature>
<dbReference type="CDD" id="cd09272">
    <property type="entry name" value="RNase_HI_RT_Ty1"/>
    <property type="match status" value="1"/>
</dbReference>
<reference evidence="2" key="2">
    <citation type="submission" date="2022-01" db="EMBL/GenBank/DDBJ databases">
        <authorList>
            <person name="Yamashiro T."/>
            <person name="Shiraishi A."/>
            <person name="Satake H."/>
            <person name="Nakayama K."/>
        </authorList>
    </citation>
    <scope>NUCLEOTIDE SEQUENCE</scope>
</reference>
<feature type="region of interest" description="Disordered" evidence="1">
    <location>
        <begin position="135"/>
        <end position="174"/>
    </location>
</feature>
<organism evidence="2 3">
    <name type="scientific">Tanacetum coccineum</name>
    <dbReference type="NCBI Taxonomy" id="301880"/>
    <lineage>
        <taxon>Eukaryota</taxon>
        <taxon>Viridiplantae</taxon>
        <taxon>Streptophyta</taxon>
        <taxon>Embryophyta</taxon>
        <taxon>Tracheophyta</taxon>
        <taxon>Spermatophyta</taxon>
        <taxon>Magnoliopsida</taxon>
        <taxon>eudicotyledons</taxon>
        <taxon>Gunneridae</taxon>
        <taxon>Pentapetalae</taxon>
        <taxon>asterids</taxon>
        <taxon>campanulids</taxon>
        <taxon>Asterales</taxon>
        <taxon>Asteraceae</taxon>
        <taxon>Asteroideae</taxon>
        <taxon>Anthemideae</taxon>
        <taxon>Anthemidinae</taxon>
        <taxon>Tanacetum</taxon>
    </lineage>
</organism>
<evidence type="ECO:0000313" key="3">
    <source>
        <dbReference type="Proteomes" id="UP001151760"/>
    </source>
</evidence>
<gene>
    <name evidence="2" type="ORF">Tco_1123696</name>
</gene>
<keyword evidence="3" id="KW-1185">Reference proteome</keyword>
<protein>
    <recommendedName>
        <fullName evidence="4">Zinc finger, CCHC-type</fullName>
    </recommendedName>
</protein>
<proteinExistence type="predicted"/>
<feature type="compositionally biased region" description="Basic and acidic residues" evidence="1">
    <location>
        <begin position="153"/>
        <end position="162"/>
    </location>
</feature>
<evidence type="ECO:0000313" key="2">
    <source>
        <dbReference type="EMBL" id="GJU07266.1"/>
    </source>
</evidence>
<dbReference type="PANTHER" id="PTHR47592">
    <property type="entry name" value="PBF68 PROTEIN"/>
    <property type="match status" value="1"/>
</dbReference>
<dbReference type="Proteomes" id="UP001151760">
    <property type="component" value="Unassembled WGS sequence"/>
</dbReference>
<dbReference type="EMBL" id="BQNB010021521">
    <property type="protein sequence ID" value="GJU07266.1"/>
    <property type="molecule type" value="Genomic_DNA"/>
</dbReference>
<sequence length="331" mass="37592">MAAGMKHMVANFSKLDKFERMDFRRWQKKMHFLLYTMSMVYVLTTPIPEDGENATVEQIRKRSKWENDDYVCRGIILNGMSDFLFDIYQNVESEKELWNSLEAKYMAEYASSKKFLDSDKPIGKNVVGPSVVNMAEHNNSSKYTNNRGKRKHQADTKADPSKKSKLTLSTPMDTSEKLMPNNGKACSALASSLTSTEYSKKTMDYCLSYTGYHSVLEGYTDASWISNTEDSSSISGWVFLLRGGAISWVSKKQTCIKSSTMKSEFVALASASKEAEWLRNAIFEIILWSKPIALISIHCDSATTLEKAYSQMYNGKSRHLGVRHSMIRELH</sequence>
<evidence type="ECO:0000256" key="1">
    <source>
        <dbReference type="SAM" id="MobiDB-lite"/>
    </source>
</evidence>
<name>A0ABQ5J569_9ASTR</name>
<evidence type="ECO:0008006" key="4">
    <source>
        <dbReference type="Google" id="ProtNLM"/>
    </source>
</evidence>
<accession>A0ABQ5J569</accession>
<reference evidence="2" key="1">
    <citation type="journal article" date="2022" name="Int. J. Mol. Sci.">
        <title>Draft Genome of Tanacetum Coccineum: Genomic Comparison of Closely Related Tanacetum-Family Plants.</title>
        <authorList>
            <person name="Yamashiro T."/>
            <person name="Shiraishi A."/>
            <person name="Nakayama K."/>
            <person name="Satake H."/>
        </authorList>
    </citation>
    <scope>NUCLEOTIDE SEQUENCE</scope>
</reference>
<comment type="caution">
    <text evidence="2">The sequence shown here is derived from an EMBL/GenBank/DDBJ whole genome shotgun (WGS) entry which is preliminary data.</text>
</comment>
<dbReference type="PANTHER" id="PTHR47592:SF29">
    <property type="entry name" value="ZINC FINGER, CCHC-TYPE"/>
    <property type="match status" value="1"/>
</dbReference>